<dbReference type="EMBL" id="MU151201">
    <property type="protein sequence ID" value="KAF9447404.1"/>
    <property type="molecule type" value="Genomic_DNA"/>
</dbReference>
<comment type="caution">
    <text evidence="2">The sequence shown here is derived from an EMBL/GenBank/DDBJ whole genome shotgun (WGS) entry which is preliminary data.</text>
</comment>
<name>A0A9P5XBT3_9AGAR</name>
<dbReference type="Proteomes" id="UP000807342">
    <property type="component" value="Unassembled WGS sequence"/>
</dbReference>
<evidence type="ECO:0000313" key="3">
    <source>
        <dbReference type="Proteomes" id="UP000807342"/>
    </source>
</evidence>
<protein>
    <submittedName>
        <fullName evidence="2">Uncharacterized protein</fullName>
    </submittedName>
</protein>
<feature type="transmembrane region" description="Helical" evidence="1">
    <location>
        <begin position="35"/>
        <end position="59"/>
    </location>
</feature>
<gene>
    <name evidence="2" type="ORF">P691DRAFT_123499</name>
</gene>
<proteinExistence type="predicted"/>
<keyword evidence="1" id="KW-1133">Transmembrane helix</keyword>
<sequence>MLSPSFLGLCAYIFLVHEGSFIYSRPLHDSSPFNLFIACWTCVLFHPSLPCVVLCAFVVCPPIPSWMIKSPCCTPLLVCATYVTLYTSRSAIDFEFIFASASGLVEMSVGEVHIYLGLGGPGTI</sequence>
<dbReference type="AlphaFoldDB" id="A0A9P5XBT3"/>
<evidence type="ECO:0000313" key="2">
    <source>
        <dbReference type="EMBL" id="KAF9447404.1"/>
    </source>
</evidence>
<keyword evidence="3" id="KW-1185">Reference proteome</keyword>
<accession>A0A9P5XBT3</accession>
<organism evidence="2 3">
    <name type="scientific">Macrolepiota fuliginosa MF-IS2</name>
    <dbReference type="NCBI Taxonomy" id="1400762"/>
    <lineage>
        <taxon>Eukaryota</taxon>
        <taxon>Fungi</taxon>
        <taxon>Dikarya</taxon>
        <taxon>Basidiomycota</taxon>
        <taxon>Agaricomycotina</taxon>
        <taxon>Agaricomycetes</taxon>
        <taxon>Agaricomycetidae</taxon>
        <taxon>Agaricales</taxon>
        <taxon>Agaricineae</taxon>
        <taxon>Agaricaceae</taxon>
        <taxon>Macrolepiota</taxon>
    </lineage>
</organism>
<reference evidence="2" key="1">
    <citation type="submission" date="2020-11" db="EMBL/GenBank/DDBJ databases">
        <authorList>
            <consortium name="DOE Joint Genome Institute"/>
            <person name="Ahrendt S."/>
            <person name="Riley R."/>
            <person name="Andreopoulos W."/>
            <person name="Labutti K."/>
            <person name="Pangilinan J."/>
            <person name="Ruiz-Duenas F.J."/>
            <person name="Barrasa J.M."/>
            <person name="Sanchez-Garcia M."/>
            <person name="Camarero S."/>
            <person name="Miyauchi S."/>
            <person name="Serrano A."/>
            <person name="Linde D."/>
            <person name="Babiker R."/>
            <person name="Drula E."/>
            <person name="Ayuso-Fernandez I."/>
            <person name="Pacheco R."/>
            <person name="Padilla G."/>
            <person name="Ferreira P."/>
            <person name="Barriuso J."/>
            <person name="Kellner H."/>
            <person name="Castanera R."/>
            <person name="Alfaro M."/>
            <person name="Ramirez L."/>
            <person name="Pisabarro A.G."/>
            <person name="Kuo A."/>
            <person name="Tritt A."/>
            <person name="Lipzen A."/>
            <person name="He G."/>
            <person name="Yan M."/>
            <person name="Ng V."/>
            <person name="Cullen D."/>
            <person name="Martin F."/>
            <person name="Rosso M.-N."/>
            <person name="Henrissat B."/>
            <person name="Hibbett D."/>
            <person name="Martinez A.T."/>
            <person name="Grigoriev I.V."/>
        </authorList>
    </citation>
    <scope>NUCLEOTIDE SEQUENCE</scope>
    <source>
        <strain evidence="2">MF-IS2</strain>
    </source>
</reference>
<keyword evidence="1" id="KW-0472">Membrane</keyword>
<evidence type="ECO:0000256" key="1">
    <source>
        <dbReference type="SAM" id="Phobius"/>
    </source>
</evidence>
<feature type="transmembrane region" description="Helical" evidence="1">
    <location>
        <begin position="6"/>
        <end position="23"/>
    </location>
</feature>
<keyword evidence="1" id="KW-0812">Transmembrane</keyword>